<feature type="domain" description="HAMP" evidence="6">
    <location>
        <begin position="207"/>
        <end position="259"/>
    </location>
</feature>
<dbReference type="Pfam" id="PF00015">
    <property type="entry name" value="MCPsignal"/>
    <property type="match status" value="1"/>
</dbReference>
<comment type="similarity">
    <text evidence="2">Belongs to the methyl-accepting chemotaxis (MCP) protein family.</text>
</comment>
<proteinExistence type="inferred from homology"/>
<dbReference type="InterPro" id="IPR003660">
    <property type="entry name" value="HAMP_dom"/>
</dbReference>
<dbReference type="InterPro" id="IPR051310">
    <property type="entry name" value="MCP_chemotaxis"/>
</dbReference>
<dbReference type="Proteomes" id="UP000474042">
    <property type="component" value="Unassembled WGS sequence"/>
</dbReference>
<dbReference type="GO" id="GO:0007165">
    <property type="term" value="P:signal transduction"/>
    <property type="evidence" value="ECO:0007669"/>
    <property type="project" value="UniProtKB-KW"/>
</dbReference>
<evidence type="ECO:0000256" key="2">
    <source>
        <dbReference type="ARBA" id="ARBA00029447"/>
    </source>
</evidence>
<evidence type="ECO:0000256" key="3">
    <source>
        <dbReference type="PROSITE-ProRule" id="PRU00284"/>
    </source>
</evidence>
<reference evidence="7 8" key="1">
    <citation type="submission" date="2020-01" db="EMBL/GenBank/DDBJ databases">
        <title>Genome sequence of a 1,3-propanediol producer, Clostridium butyricum S3.</title>
        <authorList>
            <person name="Zhou J."/>
        </authorList>
    </citation>
    <scope>NUCLEOTIDE SEQUENCE [LARGE SCALE GENOMIC DNA]</scope>
    <source>
        <strain evidence="7 8">S3</strain>
    </source>
</reference>
<dbReference type="PANTHER" id="PTHR43531:SF11">
    <property type="entry name" value="METHYL-ACCEPTING CHEMOTAXIS PROTEIN 3"/>
    <property type="match status" value="1"/>
</dbReference>
<dbReference type="PROSITE" id="PS50111">
    <property type="entry name" value="CHEMOTAXIS_TRANSDUC_2"/>
    <property type="match status" value="1"/>
</dbReference>
<dbReference type="InterPro" id="IPR004089">
    <property type="entry name" value="MCPsignal_dom"/>
</dbReference>
<dbReference type="AlphaFoldDB" id="A0A6L9ELH0"/>
<dbReference type="GO" id="GO:0004888">
    <property type="term" value="F:transmembrane signaling receptor activity"/>
    <property type="evidence" value="ECO:0007669"/>
    <property type="project" value="TreeGrafter"/>
</dbReference>
<dbReference type="SMART" id="SM00304">
    <property type="entry name" value="HAMP"/>
    <property type="match status" value="1"/>
</dbReference>
<feature type="transmembrane region" description="Helical" evidence="4">
    <location>
        <begin position="186"/>
        <end position="211"/>
    </location>
</feature>
<gene>
    <name evidence="7" type="ORF">GND98_006090</name>
</gene>
<dbReference type="PANTHER" id="PTHR43531">
    <property type="entry name" value="PROTEIN ICFG"/>
    <property type="match status" value="1"/>
</dbReference>
<evidence type="ECO:0000256" key="4">
    <source>
        <dbReference type="SAM" id="Phobius"/>
    </source>
</evidence>
<keyword evidence="1" id="KW-0145">Chemotaxis</keyword>
<organism evidence="7 8">
    <name type="scientific">Clostridium butyricum</name>
    <dbReference type="NCBI Taxonomy" id="1492"/>
    <lineage>
        <taxon>Bacteria</taxon>
        <taxon>Bacillati</taxon>
        <taxon>Bacillota</taxon>
        <taxon>Clostridia</taxon>
        <taxon>Eubacteriales</taxon>
        <taxon>Clostridiaceae</taxon>
        <taxon>Clostridium</taxon>
    </lineage>
</organism>
<feature type="domain" description="Methyl-accepting transducer" evidence="5">
    <location>
        <begin position="278"/>
        <end position="514"/>
    </location>
</feature>
<dbReference type="EMBL" id="WOFV02000013">
    <property type="protein sequence ID" value="NAS17453.1"/>
    <property type="molecule type" value="Genomic_DNA"/>
</dbReference>
<accession>A0A6L9ELH0</accession>
<evidence type="ECO:0000256" key="1">
    <source>
        <dbReference type="ARBA" id="ARBA00022500"/>
    </source>
</evidence>
<dbReference type="Pfam" id="PF00672">
    <property type="entry name" value="HAMP"/>
    <property type="match status" value="1"/>
</dbReference>
<dbReference type="GO" id="GO:0005886">
    <property type="term" value="C:plasma membrane"/>
    <property type="evidence" value="ECO:0007669"/>
    <property type="project" value="TreeGrafter"/>
</dbReference>
<dbReference type="Pfam" id="PF12729">
    <property type="entry name" value="4HB_MCP_1"/>
    <property type="match status" value="1"/>
</dbReference>
<evidence type="ECO:0000313" key="7">
    <source>
        <dbReference type="EMBL" id="NAS17453.1"/>
    </source>
</evidence>
<dbReference type="CDD" id="cd06225">
    <property type="entry name" value="HAMP"/>
    <property type="match status" value="1"/>
</dbReference>
<keyword evidence="3" id="KW-0807">Transducer</keyword>
<evidence type="ECO:0000259" key="6">
    <source>
        <dbReference type="PROSITE" id="PS50885"/>
    </source>
</evidence>
<dbReference type="Gene3D" id="6.10.340.10">
    <property type="match status" value="1"/>
</dbReference>
<dbReference type="SUPFAM" id="SSF58104">
    <property type="entry name" value="Methyl-accepting chemotaxis protein (MCP) signaling domain"/>
    <property type="match status" value="1"/>
</dbReference>
<sequence>MKLTIRKKLFFAFGITVVLMFLLSFLGLYDIKQVNHNVEDMYGEVTAINYIKDVQVNISRVQRAEKNVLLAETVEEKKEHIMHIDEDYDNGIIKNLNEYKKLNHATDKDKIDSLLESINKVRKQQDDVVNKSMNNESEEALALSKENTNLFNSIETQIDNIVQNNVQVSEEKHHDSMSIYNTTIKLVVVFSIAALVLSIALTVIISSSILTPLKKSINFAKNLANGDLTNNLRLKSNDELGILTNALNNTGEKLKYIVSKIKNTSTEINLGTEQLASAMENTNQSTNKIGEKIINVTDNIENIANYVGEVYENGKAISLSAGKVSELAEDAKNNSIAFRNHANKGKESVDITVSAMNDIENATKEVKNTISDLDILSNKIGDITSMISNIASQTNMLALNAAIEAARAGEQGKGFSVVAEEVRKLAEESDSAARNIERMLSDIKAKTDIAVKNISLTETKVNEGTLVANDTENQINLIIENMNTLISSIEEISTQAHSQAVLTESISENMNNILNNVQLVSANSQDINSNIEEQIAVTEEITSTSENLASMTENLNSMVKYFKVES</sequence>
<dbReference type="Gene3D" id="1.10.287.950">
    <property type="entry name" value="Methyl-accepting chemotaxis protein"/>
    <property type="match status" value="1"/>
</dbReference>
<feature type="transmembrane region" description="Helical" evidence="4">
    <location>
        <begin position="9"/>
        <end position="29"/>
    </location>
</feature>
<keyword evidence="4" id="KW-1133">Transmembrane helix</keyword>
<name>A0A6L9ELH0_CLOBU</name>
<evidence type="ECO:0000259" key="5">
    <source>
        <dbReference type="PROSITE" id="PS50111"/>
    </source>
</evidence>
<comment type="caution">
    <text evidence="7">The sequence shown here is derived from an EMBL/GenBank/DDBJ whole genome shotgun (WGS) entry which is preliminary data.</text>
</comment>
<evidence type="ECO:0000313" key="8">
    <source>
        <dbReference type="Proteomes" id="UP000474042"/>
    </source>
</evidence>
<dbReference type="InterPro" id="IPR024478">
    <property type="entry name" value="HlyB_4HB_MCP"/>
</dbReference>
<dbReference type="CDD" id="cd11386">
    <property type="entry name" value="MCP_signal"/>
    <property type="match status" value="1"/>
</dbReference>
<protein>
    <submittedName>
        <fullName evidence="7">HAMP domain-containing protein</fullName>
    </submittedName>
</protein>
<dbReference type="SMART" id="SM00283">
    <property type="entry name" value="MA"/>
    <property type="match status" value="1"/>
</dbReference>
<dbReference type="GO" id="GO:0006935">
    <property type="term" value="P:chemotaxis"/>
    <property type="evidence" value="ECO:0007669"/>
    <property type="project" value="UniProtKB-KW"/>
</dbReference>
<dbReference type="PROSITE" id="PS50885">
    <property type="entry name" value="HAMP"/>
    <property type="match status" value="1"/>
</dbReference>
<keyword evidence="4" id="KW-0472">Membrane</keyword>
<keyword evidence="4" id="KW-0812">Transmembrane</keyword>